<protein>
    <submittedName>
        <fullName evidence="1">Uncharacterized protein</fullName>
    </submittedName>
</protein>
<dbReference type="EMBL" id="GGEC01092573">
    <property type="protein sequence ID" value="MBX73057.1"/>
    <property type="molecule type" value="Transcribed_RNA"/>
</dbReference>
<proteinExistence type="predicted"/>
<reference evidence="1" key="1">
    <citation type="submission" date="2018-02" db="EMBL/GenBank/DDBJ databases">
        <title>Rhizophora mucronata_Transcriptome.</title>
        <authorList>
            <person name="Meera S.P."/>
            <person name="Sreeshan A."/>
            <person name="Augustine A."/>
        </authorList>
    </citation>
    <scope>NUCLEOTIDE SEQUENCE</scope>
    <source>
        <tissue evidence="1">Leaf</tissue>
    </source>
</reference>
<accession>A0A2P2R1I5</accession>
<dbReference type="AlphaFoldDB" id="A0A2P2R1I5"/>
<sequence>MRVACLESKRSEFNSCISFTVVLNIRRWTTMVAAS</sequence>
<name>A0A2P2R1I5_RHIMU</name>
<organism evidence="1">
    <name type="scientific">Rhizophora mucronata</name>
    <name type="common">Asiatic mangrove</name>
    <dbReference type="NCBI Taxonomy" id="61149"/>
    <lineage>
        <taxon>Eukaryota</taxon>
        <taxon>Viridiplantae</taxon>
        <taxon>Streptophyta</taxon>
        <taxon>Embryophyta</taxon>
        <taxon>Tracheophyta</taxon>
        <taxon>Spermatophyta</taxon>
        <taxon>Magnoliopsida</taxon>
        <taxon>eudicotyledons</taxon>
        <taxon>Gunneridae</taxon>
        <taxon>Pentapetalae</taxon>
        <taxon>rosids</taxon>
        <taxon>fabids</taxon>
        <taxon>Malpighiales</taxon>
        <taxon>Rhizophoraceae</taxon>
        <taxon>Rhizophora</taxon>
    </lineage>
</organism>
<evidence type="ECO:0000313" key="1">
    <source>
        <dbReference type="EMBL" id="MBX73057.1"/>
    </source>
</evidence>